<feature type="signal peptide" evidence="2">
    <location>
        <begin position="1"/>
        <end position="19"/>
    </location>
</feature>
<keyword evidence="2" id="KW-0732">Signal</keyword>
<sequence>MKLLLFSSFILALTTGSNADASKRLLQQSEQASCGEVLATWTSGVIGDLIETGIDQNLGPAGADLKTLALPQIKYGVQVRKICAVCSDFMEDCGYGGDVAHSGLVMIPLKDDNSTSIAGGTHKAVLYNHGTRAVAQPSTDFVYQDNFFEIVLSTLYTAATRSVTIMSDYMSQGESFGQVYRGYIVRKSYETSVTPLYFQAKKLLEDETDCSAVADSIFIMGYSEGGYSSVAVAEKMHSMGIDIIRVDPGGAPFDVSGATFVDIVDFVNNGTFPEGVRFYLQYLGFSFSSSRSDMPNFEAGQDLLTSEARQTMLDFLASDLPDFEVPGIEAANNMVPVDDMLSVYNPDFISFIETAIAENDRDPCKNRPIAGVNDLLCEAMKEQDIHLVLQNAQYPVVVCFSPGDEIVSIRNMPDVSGNPNVTFLEAEGTHSAAGNTCFVASTQYILSPGFQDYSVTELTSDTCRQSGGAEDQGNASSVGDDGVIEDDETDDEEDKTDREDAGADDEDVSTGVLRLDLLVVLAIIALADPLASMF</sequence>
<dbReference type="AlphaFoldDB" id="A0A9N8DLB9"/>
<dbReference type="InterPro" id="IPR029058">
    <property type="entry name" value="AB_hydrolase_fold"/>
</dbReference>
<comment type="caution">
    <text evidence="3">The sequence shown here is derived from an EMBL/GenBank/DDBJ whole genome shotgun (WGS) entry which is preliminary data.</text>
</comment>
<feature type="compositionally biased region" description="Acidic residues" evidence="1">
    <location>
        <begin position="482"/>
        <end position="494"/>
    </location>
</feature>
<dbReference type="OrthoDB" id="56459at2759"/>
<dbReference type="Proteomes" id="UP001153069">
    <property type="component" value="Unassembled WGS sequence"/>
</dbReference>
<evidence type="ECO:0000313" key="3">
    <source>
        <dbReference type="EMBL" id="CAB9504150.1"/>
    </source>
</evidence>
<evidence type="ECO:0000256" key="1">
    <source>
        <dbReference type="SAM" id="MobiDB-lite"/>
    </source>
</evidence>
<dbReference type="SUPFAM" id="SSF53474">
    <property type="entry name" value="alpha/beta-Hydrolases"/>
    <property type="match status" value="1"/>
</dbReference>
<evidence type="ECO:0000313" key="4">
    <source>
        <dbReference type="Proteomes" id="UP001153069"/>
    </source>
</evidence>
<feature type="chain" id="PRO_5040428084" evidence="2">
    <location>
        <begin position="20"/>
        <end position="534"/>
    </location>
</feature>
<name>A0A9N8DLB9_9STRA</name>
<gene>
    <name evidence="3" type="ORF">SEMRO_187_G080970.1</name>
</gene>
<keyword evidence="4" id="KW-1185">Reference proteome</keyword>
<feature type="region of interest" description="Disordered" evidence="1">
    <location>
        <begin position="462"/>
        <end position="507"/>
    </location>
</feature>
<proteinExistence type="predicted"/>
<dbReference type="EMBL" id="CAICTM010000186">
    <property type="protein sequence ID" value="CAB9504150.1"/>
    <property type="molecule type" value="Genomic_DNA"/>
</dbReference>
<organism evidence="3 4">
    <name type="scientific">Seminavis robusta</name>
    <dbReference type="NCBI Taxonomy" id="568900"/>
    <lineage>
        <taxon>Eukaryota</taxon>
        <taxon>Sar</taxon>
        <taxon>Stramenopiles</taxon>
        <taxon>Ochrophyta</taxon>
        <taxon>Bacillariophyta</taxon>
        <taxon>Bacillariophyceae</taxon>
        <taxon>Bacillariophycidae</taxon>
        <taxon>Naviculales</taxon>
        <taxon>Naviculaceae</taxon>
        <taxon>Seminavis</taxon>
    </lineage>
</organism>
<protein>
    <submittedName>
        <fullName evidence="3">Uncharacterized protein</fullName>
    </submittedName>
</protein>
<dbReference type="Gene3D" id="3.40.50.1820">
    <property type="entry name" value="alpha/beta hydrolase"/>
    <property type="match status" value="1"/>
</dbReference>
<accession>A0A9N8DLB9</accession>
<evidence type="ECO:0000256" key="2">
    <source>
        <dbReference type="SAM" id="SignalP"/>
    </source>
</evidence>
<reference evidence="3" key="1">
    <citation type="submission" date="2020-06" db="EMBL/GenBank/DDBJ databases">
        <authorList>
            <consortium name="Plant Systems Biology data submission"/>
        </authorList>
    </citation>
    <scope>NUCLEOTIDE SEQUENCE</scope>
    <source>
        <strain evidence="3">D6</strain>
    </source>
</reference>